<dbReference type="SMART" id="SM00345">
    <property type="entry name" value="HTH_GNTR"/>
    <property type="match status" value="1"/>
</dbReference>
<protein>
    <submittedName>
        <fullName evidence="5">FCD domain-containing protein</fullName>
    </submittedName>
</protein>
<dbReference type="PROSITE" id="PS50949">
    <property type="entry name" value="HTH_GNTR"/>
    <property type="match status" value="1"/>
</dbReference>
<dbReference type="InterPro" id="IPR036390">
    <property type="entry name" value="WH_DNA-bd_sf"/>
</dbReference>
<name>A0ABT2GIA9_9MICO</name>
<dbReference type="Pfam" id="PF07729">
    <property type="entry name" value="FCD"/>
    <property type="match status" value="1"/>
</dbReference>
<gene>
    <name evidence="5" type="ORF">NVV95_15595</name>
</gene>
<keyword evidence="1" id="KW-0805">Transcription regulation</keyword>
<evidence type="ECO:0000256" key="1">
    <source>
        <dbReference type="ARBA" id="ARBA00023015"/>
    </source>
</evidence>
<dbReference type="PRINTS" id="PR00035">
    <property type="entry name" value="HTHGNTR"/>
</dbReference>
<keyword evidence="6" id="KW-1185">Reference proteome</keyword>
<proteinExistence type="predicted"/>
<dbReference type="InterPro" id="IPR008920">
    <property type="entry name" value="TF_FadR/GntR_C"/>
</dbReference>
<evidence type="ECO:0000256" key="2">
    <source>
        <dbReference type="ARBA" id="ARBA00023125"/>
    </source>
</evidence>
<dbReference type="InterPro" id="IPR036388">
    <property type="entry name" value="WH-like_DNA-bd_sf"/>
</dbReference>
<keyword evidence="2" id="KW-0238">DNA-binding</keyword>
<sequence length="274" mass="28545">MGRPFAAVEEDRMGAAAAASSSAAPAPEGVDGGRAWEVVLRRIEGDLVAGILKPGDHLPAERALAAELGVGRSSVREAIRVLEVLGLISTRAGSGPQSGAVIIARPTGGMSALVRLQVAAQGFAVPDVVATRVVLESAVVTELAASSVRPGLEEARELLDAMEQPGADGAPLGREEFLTLDQAFHLALAAASGNAVIAAMMSGLRDSIEQYIRVGASVLPDWAATERRLAAEHRAIVGAIDDGDAEGARTRIRNHIETYHAETNVSSIHDRHDH</sequence>
<feature type="domain" description="HTH gntR-type" evidence="4">
    <location>
        <begin position="33"/>
        <end position="105"/>
    </location>
</feature>
<evidence type="ECO:0000313" key="5">
    <source>
        <dbReference type="EMBL" id="MCS5715968.1"/>
    </source>
</evidence>
<dbReference type="InterPro" id="IPR011711">
    <property type="entry name" value="GntR_C"/>
</dbReference>
<keyword evidence="3" id="KW-0804">Transcription</keyword>
<reference evidence="5" key="1">
    <citation type="submission" date="2022-08" db="EMBL/GenBank/DDBJ databases">
        <authorList>
            <person name="Deng Y."/>
            <person name="Han X.-F."/>
            <person name="Zhang Y.-Q."/>
        </authorList>
    </citation>
    <scope>NUCLEOTIDE SEQUENCE</scope>
    <source>
        <strain evidence="5">CPCC 205716</strain>
    </source>
</reference>
<dbReference type="SUPFAM" id="SSF48008">
    <property type="entry name" value="GntR ligand-binding domain-like"/>
    <property type="match status" value="1"/>
</dbReference>
<organism evidence="5 6">
    <name type="scientific">Herbiconiux gentiana</name>
    <dbReference type="NCBI Taxonomy" id="2970912"/>
    <lineage>
        <taxon>Bacteria</taxon>
        <taxon>Bacillati</taxon>
        <taxon>Actinomycetota</taxon>
        <taxon>Actinomycetes</taxon>
        <taxon>Micrococcales</taxon>
        <taxon>Microbacteriaceae</taxon>
        <taxon>Herbiconiux</taxon>
    </lineage>
</organism>
<evidence type="ECO:0000313" key="6">
    <source>
        <dbReference type="Proteomes" id="UP001165580"/>
    </source>
</evidence>
<dbReference type="RefSeq" id="WP_259487463.1">
    <property type="nucleotide sequence ID" value="NZ_JANTEZ010000006.1"/>
</dbReference>
<evidence type="ECO:0000256" key="3">
    <source>
        <dbReference type="ARBA" id="ARBA00023163"/>
    </source>
</evidence>
<dbReference type="Gene3D" id="1.20.120.530">
    <property type="entry name" value="GntR ligand-binding domain-like"/>
    <property type="match status" value="1"/>
</dbReference>
<dbReference type="InterPro" id="IPR000524">
    <property type="entry name" value="Tscrpt_reg_HTH_GntR"/>
</dbReference>
<dbReference type="Pfam" id="PF00392">
    <property type="entry name" value="GntR"/>
    <property type="match status" value="1"/>
</dbReference>
<dbReference type="Gene3D" id="1.10.10.10">
    <property type="entry name" value="Winged helix-like DNA-binding domain superfamily/Winged helix DNA-binding domain"/>
    <property type="match status" value="1"/>
</dbReference>
<dbReference type="CDD" id="cd07377">
    <property type="entry name" value="WHTH_GntR"/>
    <property type="match status" value="1"/>
</dbReference>
<dbReference type="EMBL" id="JANTEZ010000006">
    <property type="protein sequence ID" value="MCS5715968.1"/>
    <property type="molecule type" value="Genomic_DNA"/>
</dbReference>
<comment type="caution">
    <text evidence="5">The sequence shown here is derived from an EMBL/GenBank/DDBJ whole genome shotgun (WGS) entry which is preliminary data.</text>
</comment>
<dbReference type="PANTHER" id="PTHR43537">
    <property type="entry name" value="TRANSCRIPTIONAL REGULATOR, GNTR FAMILY"/>
    <property type="match status" value="1"/>
</dbReference>
<dbReference type="SMART" id="SM00895">
    <property type="entry name" value="FCD"/>
    <property type="match status" value="1"/>
</dbReference>
<dbReference type="PANTHER" id="PTHR43537:SF24">
    <property type="entry name" value="GLUCONATE OPERON TRANSCRIPTIONAL REPRESSOR"/>
    <property type="match status" value="1"/>
</dbReference>
<dbReference type="SUPFAM" id="SSF46785">
    <property type="entry name" value="Winged helix' DNA-binding domain"/>
    <property type="match status" value="1"/>
</dbReference>
<dbReference type="Proteomes" id="UP001165580">
    <property type="component" value="Unassembled WGS sequence"/>
</dbReference>
<evidence type="ECO:0000259" key="4">
    <source>
        <dbReference type="PROSITE" id="PS50949"/>
    </source>
</evidence>
<accession>A0ABT2GIA9</accession>